<accession>A0A2T5RF07</accession>
<dbReference type="Pfam" id="PF01865">
    <property type="entry name" value="PhoU_div"/>
    <property type="match status" value="1"/>
</dbReference>
<reference evidence="2 3" key="1">
    <citation type="submission" date="2018-04" db="EMBL/GenBank/DDBJ databases">
        <title>Subsurface microbial communities from deep shales in Ohio and West Virginia, USA.</title>
        <authorList>
            <person name="Wrighton K."/>
        </authorList>
    </citation>
    <scope>NUCLEOTIDE SEQUENCE [LARGE SCALE GENOMIC DNA]</scope>
    <source>
        <strain evidence="2 3">WC1</strain>
    </source>
</reference>
<evidence type="ECO:0000313" key="3">
    <source>
        <dbReference type="Proteomes" id="UP000244089"/>
    </source>
</evidence>
<protein>
    <submittedName>
        <fullName evidence="2">Uncharacterized protein DUF47</fullName>
    </submittedName>
</protein>
<proteinExistence type="inferred from homology"/>
<name>A0A2T5RF07_9FIRM</name>
<organism evidence="2 3">
    <name type="scientific">Halanaerobium saccharolyticum</name>
    <dbReference type="NCBI Taxonomy" id="43595"/>
    <lineage>
        <taxon>Bacteria</taxon>
        <taxon>Bacillati</taxon>
        <taxon>Bacillota</taxon>
        <taxon>Clostridia</taxon>
        <taxon>Halanaerobiales</taxon>
        <taxon>Halanaerobiaceae</taxon>
        <taxon>Halanaerobium</taxon>
    </lineage>
</organism>
<evidence type="ECO:0000313" key="2">
    <source>
        <dbReference type="EMBL" id="PTV92444.1"/>
    </source>
</evidence>
<dbReference type="Proteomes" id="UP000244089">
    <property type="component" value="Unassembled WGS sequence"/>
</dbReference>
<dbReference type="AlphaFoldDB" id="A0A2T5RF07"/>
<comment type="similarity">
    <text evidence="1">Belongs to the UPF0111 family.</text>
</comment>
<comment type="caution">
    <text evidence="2">The sequence shown here is derived from an EMBL/GenBank/DDBJ whole genome shotgun (WGS) entry which is preliminary data.</text>
</comment>
<dbReference type="InterPro" id="IPR018445">
    <property type="entry name" value="Put_Phosphate_transp_reg"/>
</dbReference>
<sequence length="66" mass="7638">MAEIDNLESEVDIIERLLISRLSKRDDLDYGLKILYRDFITMIANISDKIEDAGDEIEIIIALRKV</sequence>
<evidence type="ECO:0000256" key="1">
    <source>
        <dbReference type="ARBA" id="ARBA00008591"/>
    </source>
</evidence>
<dbReference type="Gene3D" id="1.20.58.220">
    <property type="entry name" value="Phosphate transport system protein phou homolog 2, domain 2"/>
    <property type="match status" value="1"/>
</dbReference>
<dbReference type="InterPro" id="IPR038078">
    <property type="entry name" value="PhoU-like_sf"/>
</dbReference>
<gene>
    <name evidence="2" type="ORF">C8C76_1721</name>
</gene>
<dbReference type="EMBL" id="QAXS01000072">
    <property type="protein sequence ID" value="PTV92444.1"/>
    <property type="molecule type" value="Genomic_DNA"/>
</dbReference>